<sequence length="70" mass="7763">MDISRPSYTYTTTTSTPIKIHKVFHILLFCLMGVLCLVLRIRALTGRNSDIWKTSCIPTGIGEGGHGELK</sequence>
<keyword evidence="1" id="KW-0812">Transmembrane</keyword>
<keyword evidence="3" id="KW-1185">Reference proteome</keyword>
<reference evidence="2 3" key="1">
    <citation type="journal article" date="2014" name="BMC Genomics">
        <title>Genome sequencing of four Aureobasidium pullulans varieties: biotechnological potential, stress tolerance, and description of new species.</title>
        <authorList>
            <person name="Gostin Ar C."/>
            <person name="Ohm R.A."/>
            <person name="Kogej T."/>
            <person name="Sonjak S."/>
            <person name="Turk M."/>
            <person name="Zajc J."/>
            <person name="Zalar P."/>
            <person name="Grube M."/>
            <person name="Sun H."/>
            <person name="Han J."/>
            <person name="Sharma A."/>
            <person name="Chiniquy J."/>
            <person name="Ngan C.Y."/>
            <person name="Lipzen A."/>
            <person name="Barry K."/>
            <person name="Grigoriev I.V."/>
            <person name="Gunde-Cimerman N."/>
        </authorList>
    </citation>
    <scope>NUCLEOTIDE SEQUENCE [LARGE SCALE GENOMIC DNA]</scope>
    <source>
        <strain evidence="2 3">EXF-150</strain>
    </source>
</reference>
<dbReference type="GeneID" id="40752587"/>
<feature type="transmembrane region" description="Helical" evidence="1">
    <location>
        <begin position="20"/>
        <end position="39"/>
    </location>
</feature>
<proteinExistence type="predicted"/>
<keyword evidence="1" id="KW-1133">Transmembrane helix</keyword>
<dbReference type="EMBL" id="KL584990">
    <property type="protein sequence ID" value="KEQ81839.1"/>
    <property type="molecule type" value="Genomic_DNA"/>
</dbReference>
<gene>
    <name evidence="2" type="ORF">M438DRAFT_72293</name>
</gene>
<evidence type="ECO:0000256" key="1">
    <source>
        <dbReference type="SAM" id="Phobius"/>
    </source>
</evidence>
<name>A0A074XDM7_AURPU</name>
<dbReference type="HOGENOM" id="CLU_2757370_0_0_1"/>
<accession>A0A074XDM7</accession>
<evidence type="ECO:0000313" key="2">
    <source>
        <dbReference type="EMBL" id="KEQ81839.1"/>
    </source>
</evidence>
<protein>
    <submittedName>
        <fullName evidence="2">Uncharacterized protein</fullName>
    </submittedName>
</protein>
<dbReference type="RefSeq" id="XP_029758026.1">
    <property type="nucleotide sequence ID" value="XM_029910281.1"/>
</dbReference>
<organism evidence="2 3">
    <name type="scientific">Aureobasidium pullulans EXF-150</name>
    <dbReference type="NCBI Taxonomy" id="1043002"/>
    <lineage>
        <taxon>Eukaryota</taxon>
        <taxon>Fungi</taxon>
        <taxon>Dikarya</taxon>
        <taxon>Ascomycota</taxon>
        <taxon>Pezizomycotina</taxon>
        <taxon>Dothideomycetes</taxon>
        <taxon>Dothideomycetidae</taxon>
        <taxon>Dothideales</taxon>
        <taxon>Saccotheciaceae</taxon>
        <taxon>Aureobasidium</taxon>
    </lineage>
</organism>
<dbReference type="AlphaFoldDB" id="A0A074XDM7"/>
<dbReference type="Proteomes" id="UP000030706">
    <property type="component" value="Unassembled WGS sequence"/>
</dbReference>
<keyword evidence="1" id="KW-0472">Membrane</keyword>
<evidence type="ECO:0000313" key="3">
    <source>
        <dbReference type="Proteomes" id="UP000030706"/>
    </source>
</evidence>